<accession>A0AAV9RJP5</accession>
<evidence type="ECO:0000313" key="2">
    <source>
        <dbReference type="EMBL" id="KAK5609067.1"/>
    </source>
</evidence>
<gene>
    <name evidence="2" type="ORF">CRENBAI_016944</name>
</gene>
<proteinExistence type="predicted"/>
<protein>
    <submittedName>
        <fullName evidence="2">Uncharacterized protein</fullName>
    </submittedName>
</protein>
<comment type="caution">
    <text evidence="2">The sequence shown here is derived from an EMBL/GenBank/DDBJ whole genome shotgun (WGS) entry which is preliminary data.</text>
</comment>
<name>A0AAV9RJP5_9TELE</name>
<feature type="compositionally biased region" description="Polar residues" evidence="1">
    <location>
        <begin position="34"/>
        <end position="48"/>
    </location>
</feature>
<organism evidence="2 3">
    <name type="scientific">Crenichthys baileyi</name>
    <name type="common">White River springfish</name>
    <dbReference type="NCBI Taxonomy" id="28760"/>
    <lineage>
        <taxon>Eukaryota</taxon>
        <taxon>Metazoa</taxon>
        <taxon>Chordata</taxon>
        <taxon>Craniata</taxon>
        <taxon>Vertebrata</taxon>
        <taxon>Euteleostomi</taxon>
        <taxon>Actinopterygii</taxon>
        <taxon>Neopterygii</taxon>
        <taxon>Teleostei</taxon>
        <taxon>Neoteleostei</taxon>
        <taxon>Acanthomorphata</taxon>
        <taxon>Ovalentaria</taxon>
        <taxon>Atherinomorphae</taxon>
        <taxon>Cyprinodontiformes</taxon>
        <taxon>Goodeidae</taxon>
        <taxon>Crenichthys</taxon>
    </lineage>
</organism>
<dbReference type="Proteomes" id="UP001311232">
    <property type="component" value="Unassembled WGS sequence"/>
</dbReference>
<evidence type="ECO:0000313" key="3">
    <source>
        <dbReference type="Proteomes" id="UP001311232"/>
    </source>
</evidence>
<dbReference type="EMBL" id="JAHHUM010001767">
    <property type="protein sequence ID" value="KAK5609067.1"/>
    <property type="molecule type" value="Genomic_DNA"/>
</dbReference>
<keyword evidence="3" id="KW-1185">Reference proteome</keyword>
<reference evidence="2 3" key="1">
    <citation type="submission" date="2021-06" db="EMBL/GenBank/DDBJ databases">
        <authorList>
            <person name="Palmer J.M."/>
        </authorList>
    </citation>
    <scope>NUCLEOTIDE SEQUENCE [LARGE SCALE GENOMIC DNA]</scope>
    <source>
        <strain evidence="2 3">MEX-2019</strain>
        <tissue evidence="2">Muscle</tissue>
    </source>
</reference>
<dbReference type="AlphaFoldDB" id="A0AAV9RJP5"/>
<evidence type="ECO:0000256" key="1">
    <source>
        <dbReference type="SAM" id="MobiDB-lite"/>
    </source>
</evidence>
<sequence length="57" mass="6328">MIATTQQNMTTELPHRAFPRTVLKAQFSKMIISPSSQSPPAWTRTLTKGGSLHSMID</sequence>
<feature type="region of interest" description="Disordered" evidence="1">
    <location>
        <begin position="34"/>
        <end position="57"/>
    </location>
</feature>